<dbReference type="CDD" id="cd01130">
    <property type="entry name" value="VirB11-like_ATPase"/>
    <property type="match status" value="1"/>
</dbReference>
<protein>
    <submittedName>
        <fullName evidence="3">Conjugal transfer protein</fullName>
    </submittedName>
</protein>
<gene>
    <name evidence="3" type="ORF">Pla8534_55390</name>
</gene>
<dbReference type="SUPFAM" id="SSF52540">
    <property type="entry name" value="P-loop containing nucleoside triphosphate hydrolases"/>
    <property type="match status" value="1"/>
</dbReference>
<dbReference type="AlphaFoldDB" id="A0A518E0S3"/>
<dbReference type="RefSeq" id="WP_197442616.1">
    <property type="nucleotide sequence ID" value="NZ_CP036433.1"/>
</dbReference>
<dbReference type="InterPro" id="IPR008984">
    <property type="entry name" value="SMAD_FHA_dom_sf"/>
</dbReference>
<dbReference type="InterPro" id="IPR027417">
    <property type="entry name" value="P-loop_NTPase"/>
</dbReference>
<evidence type="ECO:0000259" key="2">
    <source>
        <dbReference type="Pfam" id="PF00437"/>
    </source>
</evidence>
<dbReference type="InterPro" id="IPR001482">
    <property type="entry name" value="T2SS/T4SS_dom"/>
</dbReference>
<evidence type="ECO:0000313" key="3">
    <source>
        <dbReference type="EMBL" id="QDU97686.1"/>
    </source>
</evidence>
<keyword evidence="4" id="KW-1185">Reference proteome</keyword>
<dbReference type="SUPFAM" id="SSF49879">
    <property type="entry name" value="SMAD/FHA domain"/>
    <property type="match status" value="1"/>
</dbReference>
<reference evidence="3 4" key="1">
    <citation type="submission" date="2019-02" db="EMBL/GenBank/DDBJ databases">
        <title>Deep-cultivation of Planctomycetes and their phenomic and genomic characterization uncovers novel biology.</title>
        <authorList>
            <person name="Wiegand S."/>
            <person name="Jogler M."/>
            <person name="Boedeker C."/>
            <person name="Pinto D."/>
            <person name="Vollmers J."/>
            <person name="Rivas-Marin E."/>
            <person name="Kohn T."/>
            <person name="Peeters S.H."/>
            <person name="Heuer A."/>
            <person name="Rast P."/>
            <person name="Oberbeckmann S."/>
            <person name="Bunk B."/>
            <person name="Jeske O."/>
            <person name="Meyerdierks A."/>
            <person name="Storesund J.E."/>
            <person name="Kallscheuer N."/>
            <person name="Luecker S."/>
            <person name="Lage O.M."/>
            <person name="Pohl T."/>
            <person name="Merkel B.J."/>
            <person name="Hornburger P."/>
            <person name="Mueller R.-W."/>
            <person name="Bruemmer F."/>
            <person name="Labrenz M."/>
            <person name="Spormann A.M."/>
            <person name="Op den Camp H."/>
            <person name="Overmann J."/>
            <person name="Amann R."/>
            <person name="Jetten M.S.M."/>
            <person name="Mascher T."/>
            <person name="Medema M.H."/>
            <person name="Devos D.P."/>
            <person name="Kaster A.-K."/>
            <person name="Ovreas L."/>
            <person name="Rohde M."/>
            <person name="Galperin M.Y."/>
            <person name="Jogler C."/>
        </authorList>
    </citation>
    <scope>NUCLEOTIDE SEQUENCE [LARGE SCALE GENOMIC DNA]</scope>
    <source>
        <strain evidence="3 4">Pla85_3_4</strain>
    </source>
</reference>
<dbReference type="Pfam" id="PF00437">
    <property type="entry name" value="T2SSE"/>
    <property type="match status" value="1"/>
</dbReference>
<dbReference type="PANTHER" id="PTHR30486">
    <property type="entry name" value="TWITCHING MOTILITY PROTEIN PILT"/>
    <property type="match status" value="1"/>
</dbReference>
<evidence type="ECO:0000313" key="4">
    <source>
        <dbReference type="Proteomes" id="UP000317648"/>
    </source>
</evidence>
<feature type="domain" description="Bacterial type II secretion system protein E" evidence="2">
    <location>
        <begin position="299"/>
        <end position="575"/>
    </location>
</feature>
<accession>A0A518E0S3</accession>
<comment type="similarity">
    <text evidence="1">Belongs to the GSP E family.</text>
</comment>
<organism evidence="3 4">
    <name type="scientific">Lignipirellula cremea</name>
    <dbReference type="NCBI Taxonomy" id="2528010"/>
    <lineage>
        <taxon>Bacteria</taxon>
        <taxon>Pseudomonadati</taxon>
        <taxon>Planctomycetota</taxon>
        <taxon>Planctomycetia</taxon>
        <taxon>Pirellulales</taxon>
        <taxon>Pirellulaceae</taxon>
        <taxon>Lignipirellula</taxon>
    </lineage>
</organism>
<dbReference type="Gene3D" id="3.30.450.380">
    <property type="match status" value="1"/>
</dbReference>
<sequence length="650" mass="72415">MQISWYSIVNDSVQGEFTAQGSLVHVGRSAANDISLDSPMVAESAIVLERVDAGWRLVVLGGNTVEVGEQRVFVGQDVLVEMETPIRLFPFVLTLTRTAESYSGSASRDERNEQVSALLRGVHHDLLEEDDALLEKIYNLLESNKRTQRKPAEEDQLELLFETLETDIGSFVERTGFDQPRGQVLLEHLAGQSVRSALLATLLEANGPAEEAILAQPAAWSEHFAMHPGREEELEELIQYIRQDFQFGEERDISAQVDRVMRDYWSIWEKVSPRTQPAFQKYLGLRYIRQQIKDILFGFGPLEDLLRIPSISEIMVVSSDRIYVERKGVLEITGRRFISDAVTESIIARIVGKVSRRIDRSQPLVDARLEDGSRVNAVIKPLAVSGPCLTIRKFPLSKMTVGDLIEKKALTRTVADFLKAAVINRRNILVAGGTGSGKTTLLNCLGDFIPNKERIVTIEDTAELRLGKDHAVRLETKDANIEGAGAYLIRDLVRNALRMRPDRIIVGECRGPEALDMLQAMNTGHDGSLTTIHANSAEDVVLRLEVLVQMAADLPIQSIHRQIASAIDLIVQLHRFSSGRRCVTQVTEVVGMNAAGTAVRLRDLFLLDDDDGEIHATGRLPSFMSELMDRKLIDLDTFYTLQTAGTEESP</sequence>
<dbReference type="KEGG" id="lcre:Pla8534_55390"/>
<dbReference type="EMBL" id="CP036433">
    <property type="protein sequence ID" value="QDU97686.1"/>
    <property type="molecule type" value="Genomic_DNA"/>
</dbReference>
<dbReference type="InterPro" id="IPR050921">
    <property type="entry name" value="T4SS_GSP_E_ATPase"/>
</dbReference>
<dbReference type="Gene3D" id="3.40.50.300">
    <property type="entry name" value="P-loop containing nucleotide triphosphate hydrolases"/>
    <property type="match status" value="1"/>
</dbReference>
<name>A0A518E0S3_9BACT</name>
<evidence type="ECO:0000256" key="1">
    <source>
        <dbReference type="ARBA" id="ARBA00006611"/>
    </source>
</evidence>
<proteinExistence type="inferred from homology"/>
<dbReference type="Proteomes" id="UP000317648">
    <property type="component" value="Chromosome"/>
</dbReference>
<dbReference type="GO" id="GO:0016887">
    <property type="term" value="F:ATP hydrolysis activity"/>
    <property type="evidence" value="ECO:0007669"/>
    <property type="project" value="InterPro"/>
</dbReference>
<dbReference type="PANTHER" id="PTHR30486:SF15">
    <property type="entry name" value="TYPE II_IV SECRETION SYSTEM ATPASE"/>
    <property type="match status" value="1"/>
</dbReference>